<proteinExistence type="predicted"/>
<gene>
    <name evidence="1" type="ORF">LITE_LOCUS23270</name>
</gene>
<reference evidence="1" key="1">
    <citation type="submission" date="2022-08" db="EMBL/GenBank/DDBJ databases">
        <authorList>
            <person name="Gutierrez-Valencia J."/>
        </authorList>
    </citation>
    <scope>NUCLEOTIDE SEQUENCE</scope>
</reference>
<feature type="non-terminal residue" evidence="1">
    <location>
        <position position="30"/>
    </location>
</feature>
<dbReference type="Proteomes" id="UP001154282">
    <property type="component" value="Unassembled WGS sequence"/>
</dbReference>
<evidence type="ECO:0000313" key="1">
    <source>
        <dbReference type="EMBL" id="CAI0432075.1"/>
    </source>
</evidence>
<dbReference type="AlphaFoldDB" id="A0AAV0LEM3"/>
<accession>A0AAV0LEM3</accession>
<evidence type="ECO:0000313" key="2">
    <source>
        <dbReference type="Proteomes" id="UP001154282"/>
    </source>
</evidence>
<keyword evidence="2" id="KW-1185">Reference proteome</keyword>
<dbReference type="EMBL" id="CAMGYJ010000006">
    <property type="protein sequence ID" value="CAI0432075.1"/>
    <property type="molecule type" value="Genomic_DNA"/>
</dbReference>
<organism evidence="1 2">
    <name type="scientific">Linum tenue</name>
    <dbReference type="NCBI Taxonomy" id="586396"/>
    <lineage>
        <taxon>Eukaryota</taxon>
        <taxon>Viridiplantae</taxon>
        <taxon>Streptophyta</taxon>
        <taxon>Embryophyta</taxon>
        <taxon>Tracheophyta</taxon>
        <taxon>Spermatophyta</taxon>
        <taxon>Magnoliopsida</taxon>
        <taxon>eudicotyledons</taxon>
        <taxon>Gunneridae</taxon>
        <taxon>Pentapetalae</taxon>
        <taxon>rosids</taxon>
        <taxon>fabids</taxon>
        <taxon>Malpighiales</taxon>
        <taxon>Linaceae</taxon>
        <taxon>Linum</taxon>
    </lineage>
</organism>
<comment type="caution">
    <text evidence="1">The sequence shown here is derived from an EMBL/GenBank/DDBJ whole genome shotgun (WGS) entry which is preliminary data.</text>
</comment>
<protein>
    <submittedName>
        <fullName evidence="1">Uncharacterized protein</fullName>
    </submittedName>
</protein>
<sequence>MILRCRLSFDLMRIALKFPTILRVSLAPNW</sequence>
<name>A0AAV0LEM3_9ROSI</name>